<dbReference type="InterPro" id="IPR013103">
    <property type="entry name" value="RVT_2"/>
</dbReference>
<proteinExistence type="predicted"/>
<dbReference type="PANTHER" id="PTHR11439:SF478">
    <property type="entry name" value="REVERSE TRANSCRIPTASE TY1_COPIA-TYPE DOMAIN-CONTAINING PROTEIN"/>
    <property type="match status" value="1"/>
</dbReference>
<evidence type="ECO:0000313" key="2">
    <source>
        <dbReference type="EnsemblPlants" id="Solyc11g032105.1.1"/>
    </source>
</evidence>
<dbReference type="PANTHER" id="PTHR11439">
    <property type="entry name" value="GAG-POL-RELATED RETROTRANSPOSON"/>
    <property type="match status" value="1"/>
</dbReference>
<evidence type="ECO:0000259" key="1">
    <source>
        <dbReference type="Pfam" id="PF07727"/>
    </source>
</evidence>
<accession>A0A3Q7IVY5</accession>
<protein>
    <recommendedName>
        <fullName evidence="1">Reverse transcriptase Ty1/copia-type domain-containing protein</fullName>
    </recommendedName>
</protein>
<reference evidence="2" key="2">
    <citation type="submission" date="2019-01" db="UniProtKB">
        <authorList>
            <consortium name="EnsemblPlants"/>
        </authorList>
    </citation>
    <scope>IDENTIFICATION</scope>
    <source>
        <strain evidence="2">cv. Heinz 1706</strain>
    </source>
</reference>
<feature type="domain" description="Reverse transcriptase Ty1/copia-type" evidence="1">
    <location>
        <begin position="2"/>
        <end position="64"/>
    </location>
</feature>
<dbReference type="STRING" id="4081.A0A3Q7IVY5"/>
<dbReference type="EnsemblPlants" id="Solyc11g032105.1.1">
    <property type="protein sequence ID" value="Solyc11g032105.1.1"/>
    <property type="gene ID" value="Solyc11g032105.1"/>
</dbReference>
<reference evidence="2" key="1">
    <citation type="journal article" date="2012" name="Nature">
        <title>The tomato genome sequence provides insights into fleshy fruit evolution.</title>
        <authorList>
            <consortium name="Tomato Genome Consortium"/>
        </authorList>
    </citation>
    <scope>NUCLEOTIDE SEQUENCE [LARGE SCALE GENOMIC DNA]</scope>
    <source>
        <strain evidence="2">cv. Heinz 1706</strain>
    </source>
</reference>
<dbReference type="Proteomes" id="UP000004994">
    <property type="component" value="Chromosome 11"/>
</dbReference>
<dbReference type="InParanoid" id="A0A3Q7IVY5"/>
<sequence>MILETKGILKDNFKIKDLGELRFFKGIEFARNNTGILMHQKKYCLELISDMGLSSSKPVGAPIELNKRPTTTEFDLHFSPADEHHELLKDPDPKTSHMDATIRVVRYVKQSPGSGIFMASVVDNQLRAYCDADRASCPNNRKSIIGYMVTYGDSLLS</sequence>
<dbReference type="AlphaFoldDB" id="A0A3Q7IVY5"/>
<keyword evidence="3" id="KW-1185">Reference proteome</keyword>
<evidence type="ECO:0000313" key="3">
    <source>
        <dbReference type="Proteomes" id="UP000004994"/>
    </source>
</evidence>
<dbReference type="Pfam" id="PF07727">
    <property type="entry name" value="RVT_2"/>
    <property type="match status" value="1"/>
</dbReference>
<organism evidence="2">
    <name type="scientific">Solanum lycopersicum</name>
    <name type="common">Tomato</name>
    <name type="synonym">Lycopersicon esculentum</name>
    <dbReference type="NCBI Taxonomy" id="4081"/>
    <lineage>
        <taxon>Eukaryota</taxon>
        <taxon>Viridiplantae</taxon>
        <taxon>Streptophyta</taxon>
        <taxon>Embryophyta</taxon>
        <taxon>Tracheophyta</taxon>
        <taxon>Spermatophyta</taxon>
        <taxon>Magnoliopsida</taxon>
        <taxon>eudicotyledons</taxon>
        <taxon>Gunneridae</taxon>
        <taxon>Pentapetalae</taxon>
        <taxon>asterids</taxon>
        <taxon>lamiids</taxon>
        <taxon>Solanales</taxon>
        <taxon>Solanaceae</taxon>
        <taxon>Solanoideae</taxon>
        <taxon>Solaneae</taxon>
        <taxon>Solanum</taxon>
        <taxon>Solanum subgen. Lycopersicon</taxon>
    </lineage>
</organism>
<dbReference type="Gramene" id="Solyc11g032105.1.1">
    <property type="protein sequence ID" value="Solyc11g032105.1.1"/>
    <property type="gene ID" value="Solyc11g032105.1"/>
</dbReference>
<name>A0A3Q7IVY5_SOLLC</name>